<evidence type="ECO:0000256" key="1">
    <source>
        <dbReference type="ARBA" id="ARBA00023012"/>
    </source>
</evidence>
<dbReference type="AlphaFoldDB" id="A0AAV7GWN7"/>
<dbReference type="SMART" id="SM00448">
    <property type="entry name" value="REC"/>
    <property type="match status" value="1"/>
</dbReference>
<keyword evidence="6" id="KW-1185">Reference proteome</keyword>
<dbReference type="SUPFAM" id="SSF52172">
    <property type="entry name" value="CheY-like"/>
    <property type="match status" value="2"/>
</dbReference>
<keyword evidence="1" id="KW-0902">Two-component regulatory system</keyword>
<dbReference type="PANTHER" id="PTHR43874">
    <property type="entry name" value="TWO-COMPONENT RESPONSE REGULATOR"/>
    <property type="match status" value="1"/>
</dbReference>
<comment type="caution">
    <text evidence="5">The sequence shown here is derived from an EMBL/GenBank/DDBJ whole genome shotgun (WGS) entry which is preliminary data.</text>
</comment>
<evidence type="ECO:0000256" key="2">
    <source>
        <dbReference type="PROSITE-ProRule" id="PRU00169"/>
    </source>
</evidence>
<evidence type="ECO:0000259" key="4">
    <source>
        <dbReference type="PROSITE" id="PS50110"/>
    </source>
</evidence>
<keyword evidence="3" id="KW-0812">Transmembrane</keyword>
<organism evidence="5 6">
    <name type="scientific">Dendrobium chrysotoxum</name>
    <name type="common">Orchid</name>
    <dbReference type="NCBI Taxonomy" id="161865"/>
    <lineage>
        <taxon>Eukaryota</taxon>
        <taxon>Viridiplantae</taxon>
        <taxon>Streptophyta</taxon>
        <taxon>Embryophyta</taxon>
        <taxon>Tracheophyta</taxon>
        <taxon>Spermatophyta</taxon>
        <taxon>Magnoliopsida</taxon>
        <taxon>Liliopsida</taxon>
        <taxon>Asparagales</taxon>
        <taxon>Orchidaceae</taxon>
        <taxon>Epidendroideae</taxon>
        <taxon>Malaxideae</taxon>
        <taxon>Dendrobiinae</taxon>
        <taxon>Dendrobium</taxon>
    </lineage>
</organism>
<gene>
    <name evidence="5" type="ORF">IEQ34_011124</name>
</gene>
<dbReference type="Gene3D" id="3.40.50.2300">
    <property type="match status" value="1"/>
</dbReference>
<dbReference type="PANTHER" id="PTHR43874:SF85">
    <property type="entry name" value="TWO-COMPONENT RESPONSE REGULATOR ORR2"/>
    <property type="match status" value="1"/>
</dbReference>
<dbReference type="GO" id="GO:0000160">
    <property type="term" value="P:phosphorelay signal transduction system"/>
    <property type="evidence" value="ECO:0007669"/>
    <property type="project" value="UniProtKB-KW"/>
</dbReference>
<protein>
    <recommendedName>
        <fullName evidence="4">Response regulatory domain-containing protein</fullName>
    </recommendedName>
</protein>
<dbReference type="InterPro" id="IPR011006">
    <property type="entry name" value="CheY-like_superfamily"/>
</dbReference>
<dbReference type="Pfam" id="PF00072">
    <property type="entry name" value="Response_reg"/>
    <property type="match status" value="1"/>
</dbReference>
<feature type="modified residue" description="4-aspartylphosphate" evidence="2">
    <location>
        <position position="173"/>
    </location>
</feature>
<dbReference type="InterPro" id="IPR045279">
    <property type="entry name" value="ARR-like"/>
</dbReference>
<evidence type="ECO:0000313" key="5">
    <source>
        <dbReference type="EMBL" id="KAH0460461.1"/>
    </source>
</evidence>
<dbReference type="EMBL" id="JAGFBR010000010">
    <property type="protein sequence ID" value="KAH0460461.1"/>
    <property type="molecule type" value="Genomic_DNA"/>
</dbReference>
<feature type="domain" description="Response regulatory" evidence="4">
    <location>
        <begin position="27"/>
        <end position="238"/>
    </location>
</feature>
<dbReference type="InterPro" id="IPR001789">
    <property type="entry name" value="Sig_transdc_resp-reg_receiver"/>
</dbReference>
<accession>A0AAV7GWN7</accession>
<dbReference type="PROSITE" id="PS50110">
    <property type="entry name" value="RESPONSE_REGULATORY"/>
    <property type="match status" value="1"/>
</dbReference>
<keyword evidence="3" id="KW-0472">Membrane</keyword>
<sequence length="276" mass="31031">MEKMKGEIGEEERSNCDNQADGKLKVRILVVDDSLLDRKVVERLLNKSEEGFEVITVDNGKKAMDILGLNEAETEPAAINVSSLLIDCRFTKLCFIFILIFVHFSVFYNCIALPSYEMKSKLLFSYLSHNDRRNYYVRALDCPEANQDGPRHPGRQRYIANGDDQSIDIVLTDYCMPGMTGYDLLKAVKGQSFPKPIPVVVMSSENEPQRISRAIGAEDFILKPIQIKDVQRLRNYARPNASSPIIGTKRKMKPLELATESGGSEKRPRLAGVVVA</sequence>
<keyword evidence="3" id="KW-1133">Transmembrane helix</keyword>
<dbReference type="GO" id="GO:0009736">
    <property type="term" value="P:cytokinin-activated signaling pathway"/>
    <property type="evidence" value="ECO:0007669"/>
    <property type="project" value="InterPro"/>
</dbReference>
<name>A0AAV7GWN7_DENCH</name>
<evidence type="ECO:0000256" key="3">
    <source>
        <dbReference type="SAM" id="Phobius"/>
    </source>
</evidence>
<evidence type="ECO:0000313" key="6">
    <source>
        <dbReference type="Proteomes" id="UP000775213"/>
    </source>
</evidence>
<keyword evidence="2" id="KW-0597">Phosphoprotein</keyword>
<reference evidence="5 6" key="1">
    <citation type="journal article" date="2021" name="Hortic Res">
        <title>Chromosome-scale assembly of the Dendrobium chrysotoxum genome enhances the understanding of orchid evolution.</title>
        <authorList>
            <person name="Zhang Y."/>
            <person name="Zhang G.Q."/>
            <person name="Zhang D."/>
            <person name="Liu X.D."/>
            <person name="Xu X.Y."/>
            <person name="Sun W.H."/>
            <person name="Yu X."/>
            <person name="Zhu X."/>
            <person name="Wang Z.W."/>
            <person name="Zhao X."/>
            <person name="Zhong W.Y."/>
            <person name="Chen H."/>
            <person name="Yin W.L."/>
            <person name="Huang T."/>
            <person name="Niu S.C."/>
            <person name="Liu Z.J."/>
        </authorList>
    </citation>
    <scope>NUCLEOTIDE SEQUENCE [LARGE SCALE GENOMIC DNA]</scope>
    <source>
        <strain evidence="5">Lindl</strain>
    </source>
</reference>
<feature type="transmembrane region" description="Helical" evidence="3">
    <location>
        <begin position="93"/>
        <end position="116"/>
    </location>
</feature>
<dbReference type="Proteomes" id="UP000775213">
    <property type="component" value="Unassembled WGS sequence"/>
</dbReference>
<proteinExistence type="predicted"/>